<dbReference type="EMBL" id="JANBPG010000218">
    <property type="protein sequence ID" value="KAJ1898686.1"/>
    <property type="molecule type" value="Genomic_DNA"/>
</dbReference>
<comment type="caution">
    <text evidence="1">The sequence shown here is derived from an EMBL/GenBank/DDBJ whole genome shotgun (WGS) entry which is preliminary data.</text>
</comment>
<sequence>MESYVNLLQSRADGGTQPELQLTLDTARQLSLALDQHLLQTKTNILDTLRTNSETYTSSISNASRAQQTISTLLAGVDDLQDTLGSNNSETSIYQRLSAAIQREHRIQHQLDGNRAVIDALKQLSIIRNNLHSLEAWLSKEETHMEAAKLLDEMEGNQMGGVLGERIRARLVLARAVLRDEVVERVVGMIGIGIGIENGTVRINAVDPAVFDCCRVLREEAAVQSAVAEHFISEFVRPLSQSPMSIAKPTTKAVSDPPLAPEYTVPLSDNNRGNTGSSPAALCDAILGALAFISEQIPQIPLWSSSEFLSDISRIVLERFLLRCIPENQNELSAFVDDVAPVLRNFERKLWQQTMGGSSSSSGGNGDSANASKDKMPISEALDQLPQLYTDHRHSVALSKTRELAEDSRFATYWMPEHEIHNIGAQEESGGRGICVFPQCAISQSMRALVELAQELLLDASLAEGSDILVCNVMVLYRVVFTSVHAAALLRVPALGWQFYLDCLYGAHHTAIMAQKNQNQNQNQNDCWSSCISAYVHTAQAHKLKLIDQFRLGIRPVDLTSILQSSSPSKDQQPTSPHHQHVKQAQSTLLQLSHALRPPATPPYVYAEALGGCFDAVCRSSVDSIMVLEDIGVEESQLLSQYCRDVLGISNQLVLDEKATAPYRELMSRVSAGASIDGCCGMEVEEERKGVVRLRQLADILEISRADIVARHRAGILDVFSADELVHLVRALFSDTPERSRDIELLKK</sequence>
<dbReference type="Proteomes" id="UP001150581">
    <property type="component" value="Unassembled WGS sequence"/>
</dbReference>
<proteinExistence type="predicted"/>
<gene>
    <name evidence="1" type="primary">ZW10_2</name>
    <name evidence="1" type="ORF">LPJ66_002596</name>
</gene>
<accession>A0ACC1IQC9</accession>
<evidence type="ECO:0000313" key="1">
    <source>
        <dbReference type="EMBL" id="KAJ1898686.1"/>
    </source>
</evidence>
<protein>
    <submittedName>
        <fullName evidence="1">Centromere/kinetochore protein zw10</fullName>
    </submittedName>
</protein>
<keyword evidence="2" id="KW-1185">Reference proteome</keyword>
<reference evidence="1" key="1">
    <citation type="submission" date="2022-07" db="EMBL/GenBank/DDBJ databases">
        <title>Phylogenomic reconstructions and comparative analyses of Kickxellomycotina fungi.</title>
        <authorList>
            <person name="Reynolds N.K."/>
            <person name="Stajich J.E."/>
            <person name="Barry K."/>
            <person name="Grigoriev I.V."/>
            <person name="Crous P."/>
            <person name="Smith M.E."/>
        </authorList>
    </citation>
    <scope>NUCLEOTIDE SEQUENCE</scope>
    <source>
        <strain evidence="1">Benny 63K</strain>
    </source>
</reference>
<evidence type="ECO:0000313" key="2">
    <source>
        <dbReference type="Proteomes" id="UP001150581"/>
    </source>
</evidence>
<name>A0ACC1IQC9_9FUNG</name>
<organism evidence="1 2">
    <name type="scientific">Kickxella alabastrina</name>
    <dbReference type="NCBI Taxonomy" id="61397"/>
    <lineage>
        <taxon>Eukaryota</taxon>
        <taxon>Fungi</taxon>
        <taxon>Fungi incertae sedis</taxon>
        <taxon>Zoopagomycota</taxon>
        <taxon>Kickxellomycotina</taxon>
        <taxon>Kickxellomycetes</taxon>
        <taxon>Kickxellales</taxon>
        <taxon>Kickxellaceae</taxon>
        <taxon>Kickxella</taxon>
    </lineage>
</organism>